<evidence type="ECO:0000313" key="1">
    <source>
        <dbReference type="EMBL" id="KDQ49875.1"/>
    </source>
</evidence>
<evidence type="ECO:0008006" key="3">
    <source>
        <dbReference type="Google" id="ProtNLM"/>
    </source>
</evidence>
<sequence length="95" mass="11212">GVVDIKYCRVRIRKIPSAKCECDTTEETVHHFLFDCPLYRRERWKMERRIGRDAKDLKYLLGTKEGMVETLLFVGDTGRLHRQFGDVHLSIPMDD</sequence>
<dbReference type="HOGENOM" id="CLU_146165_1_0_1"/>
<protein>
    <recommendedName>
        <fullName evidence="3">Reverse transcriptase zinc-binding domain-containing protein</fullName>
    </recommendedName>
</protein>
<name>A0A067P7S9_9AGAM</name>
<keyword evidence="2" id="KW-1185">Reference proteome</keyword>
<evidence type="ECO:0000313" key="2">
    <source>
        <dbReference type="Proteomes" id="UP000027265"/>
    </source>
</evidence>
<accession>A0A067P7S9</accession>
<reference evidence="2" key="1">
    <citation type="journal article" date="2014" name="Proc. Natl. Acad. Sci. U.S.A.">
        <title>Extensive sampling of basidiomycete genomes demonstrates inadequacy of the white-rot/brown-rot paradigm for wood decay fungi.</title>
        <authorList>
            <person name="Riley R."/>
            <person name="Salamov A.A."/>
            <person name="Brown D.W."/>
            <person name="Nagy L.G."/>
            <person name="Floudas D."/>
            <person name="Held B.W."/>
            <person name="Levasseur A."/>
            <person name="Lombard V."/>
            <person name="Morin E."/>
            <person name="Otillar R."/>
            <person name="Lindquist E.A."/>
            <person name="Sun H."/>
            <person name="LaButti K.M."/>
            <person name="Schmutz J."/>
            <person name="Jabbour D."/>
            <person name="Luo H."/>
            <person name="Baker S.E."/>
            <person name="Pisabarro A.G."/>
            <person name="Walton J.D."/>
            <person name="Blanchette R.A."/>
            <person name="Henrissat B."/>
            <person name="Martin F."/>
            <person name="Cullen D."/>
            <person name="Hibbett D.S."/>
            <person name="Grigoriev I.V."/>
        </authorList>
    </citation>
    <scope>NUCLEOTIDE SEQUENCE [LARGE SCALE GENOMIC DNA]</scope>
    <source>
        <strain evidence="2">MUCL 33604</strain>
    </source>
</reference>
<dbReference type="AlphaFoldDB" id="A0A067P7S9"/>
<dbReference type="InParanoid" id="A0A067P7S9"/>
<dbReference type="Proteomes" id="UP000027265">
    <property type="component" value="Unassembled WGS sequence"/>
</dbReference>
<dbReference type="OrthoDB" id="3267074at2759"/>
<feature type="non-terminal residue" evidence="1">
    <location>
        <position position="1"/>
    </location>
</feature>
<gene>
    <name evidence="1" type="ORF">JAAARDRAFT_142792</name>
</gene>
<proteinExistence type="predicted"/>
<dbReference type="EMBL" id="KL197771">
    <property type="protein sequence ID" value="KDQ49875.1"/>
    <property type="molecule type" value="Genomic_DNA"/>
</dbReference>
<organism evidence="1 2">
    <name type="scientific">Jaapia argillacea MUCL 33604</name>
    <dbReference type="NCBI Taxonomy" id="933084"/>
    <lineage>
        <taxon>Eukaryota</taxon>
        <taxon>Fungi</taxon>
        <taxon>Dikarya</taxon>
        <taxon>Basidiomycota</taxon>
        <taxon>Agaricomycotina</taxon>
        <taxon>Agaricomycetes</taxon>
        <taxon>Agaricomycetidae</taxon>
        <taxon>Jaapiales</taxon>
        <taxon>Jaapiaceae</taxon>
        <taxon>Jaapia</taxon>
    </lineage>
</organism>